<reference evidence="4 5" key="1">
    <citation type="journal article" date="2025" name="Int. J. Syst. Evol. Microbiol.">
        <title>Desulfovibrio falkowii sp. nov., Porphyromonas miyakawae sp. nov., Mediterraneibacter flintii sp. nov. and Owariibacterium komagatae gen. nov., sp. nov., isolated from human faeces.</title>
        <authorList>
            <person name="Hamaguchi T."/>
            <person name="Ohara M."/>
            <person name="Hisatomi A."/>
            <person name="Sekiguchi K."/>
            <person name="Takeda J.I."/>
            <person name="Ueyama J."/>
            <person name="Ito M."/>
            <person name="Nishiwaki H."/>
            <person name="Ogi T."/>
            <person name="Hirayama M."/>
            <person name="Ohkuma M."/>
            <person name="Sakamoto M."/>
            <person name="Ohno K."/>
        </authorList>
    </citation>
    <scope>NUCLEOTIDE SEQUENCE [LARGE SCALE GENOMIC DNA]</scope>
    <source>
        <strain evidence="4 5">13CB11C</strain>
    </source>
</reference>
<feature type="transmembrane region" description="Helical" evidence="2">
    <location>
        <begin position="24"/>
        <end position="46"/>
    </location>
</feature>
<sequence>MSKRYRSYKNTVEMFLASHKGRRLLNVAYSWGAAVVIIGALFKLLHWPFGDQMLFIGMMTEFFVFFISGFEKPEEQYRWEQVFPELDSKNPMDQEEMEARRAYLKRKAKEAQERAVMTENDQFVQQNGHPGESVPTMVQQVSLAGLPEEDVTRLSQSIARLSQAIDTLSNLGEMSATALSQWEEMKATPIEVGQQTERYKEYMESLNRNLEGLSSLYESQLKDITGQVGAIEQINRRLEDLARSYSDSLADSNAFRAENAAMARQLRDLNRIYARLLEAMTVNMAAPVGMPYDRGSYRDPYSAPHRYDSMPDDRHYPEYRNSNEH</sequence>
<proteinExistence type="predicted"/>
<name>A0ABQ0E226_9PORP</name>
<dbReference type="RefSeq" id="WP_411915517.1">
    <property type="nucleotide sequence ID" value="NZ_BAAFSF010000001.1"/>
</dbReference>
<gene>
    <name evidence="4" type="ORF">Tsumi_08170</name>
</gene>
<organism evidence="4 5">
    <name type="scientific">Porphyromonas miyakawae</name>
    <dbReference type="NCBI Taxonomy" id="3137470"/>
    <lineage>
        <taxon>Bacteria</taxon>
        <taxon>Pseudomonadati</taxon>
        <taxon>Bacteroidota</taxon>
        <taxon>Bacteroidia</taxon>
        <taxon>Bacteroidales</taxon>
        <taxon>Porphyromonadaceae</taxon>
        <taxon>Porphyromonas</taxon>
    </lineage>
</organism>
<accession>A0ABQ0E226</accession>
<evidence type="ECO:0000256" key="1">
    <source>
        <dbReference type="SAM" id="MobiDB-lite"/>
    </source>
</evidence>
<dbReference type="InterPro" id="IPR019852">
    <property type="entry name" value="Motility-assoc_prot_GldL"/>
</dbReference>
<feature type="domain" description="Gliding motility protein GldL-like N-terminal" evidence="3">
    <location>
        <begin position="28"/>
        <end position="88"/>
    </location>
</feature>
<comment type="caution">
    <text evidence="4">The sequence shown here is derived from an EMBL/GenBank/DDBJ whole genome shotgun (WGS) entry which is preliminary data.</text>
</comment>
<evidence type="ECO:0000313" key="4">
    <source>
        <dbReference type="EMBL" id="GAB1251713.1"/>
    </source>
</evidence>
<dbReference type="InterPro" id="IPR055087">
    <property type="entry name" value="GldL-like_N"/>
</dbReference>
<keyword evidence="2" id="KW-0812">Transmembrane</keyword>
<evidence type="ECO:0000256" key="2">
    <source>
        <dbReference type="SAM" id="Phobius"/>
    </source>
</evidence>
<keyword evidence="2" id="KW-1133">Transmembrane helix</keyword>
<dbReference type="Proteomes" id="UP001628220">
    <property type="component" value="Unassembled WGS sequence"/>
</dbReference>
<dbReference type="NCBIfam" id="TIGR03513">
    <property type="entry name" value="GldL_gliding"/>
    <property type="match status" value="1"/>
</dbReference>
<protein>
    <recommendedName>
        <fullName evidence="3">Gliding motility protein GldL-like N-terminal domain-containing protein</fullName>
    </recommendedName>
</protein>
<feature type="region of interest" description="Disordered" evidence="1">
    <location>
        <begin position="303"/>
        <end position="325"/>
    </location>
</feature>
<feature type="compositionally biased region" description="Basic and acidic residues" evidence="1">
    <location>
        <begin position="305"/>
        <end position="325"/>
    </location>
</feature>
<keyword evidence="5" id="KW-1185">Reference proteome</keyword>
<evidence type="ECO:0000259" key="3">
    <source>
        <dbReference type="Pfam" id="PF22827"/>
    </source>
</evidence>
<evidence type="ECO:0000313" key="5">
    <source>
        <dbReference type="Proteomes" id="UP001628220"/>
    </source>
</evidence>
<keyword evidence="2" id="KW-0472">Membrane</keyword>
<dbReference type="Pfam" id="PF22827">
    <property type="entry name" value="GldL_N"/>
    <property type="match status" value="1"/>
</dbReference>
<dbReference type="EMBL" id="BAAFSF010000001">
    <property type="protein sequence ID" value="GAB1251713.1"/>
    <property type="molecule type" value="Genomic_DNA"/>
</dbReference>